<dbReference type="RefSeq" id="WP_128719000.1">
    <property type="nucleotide sequence ID" value="NZ_BJNC01000017.1"/>
</dbReference>
<organism evidence="2 4">
    <name type="scientific">Brevundimonas diminuta</name>
    <name type="common">Pseudomonas diminuta</name>
    <dbReference type="NCBI Taxonomy" id="293"/>
    <lineage>
        <taxon>Bacteria</taxon>
        <taxon>Pseudomonadati</taxon>
        <taxon>Pseudomonadota</taxon>
        <taxon>Alphaproteobacteria</taxon>
        <taxon>Caulobacterales</taxon>
        <taxon>Caulobacteraceae</taxon>
        <taxon>Brevundimonas</taxon>
    </lineage>
</organism>
<evidence type="ECO:0000313" key="4">
    <source>
        <dbReference type="Proteomes" id="UP000287388"/>
    </source>
</evidence>
<protein>
    <submittedName>
        <fullName evidence="2">Uncharacterized protein</fullName>
    </submittedName>
</protein>
<dbReference type="EMBL" id="CP066026">
    <property type="protein sequence ID" value="QQB89338.1"/>
    <property type="molecule type" value="Genomic_DNA"/>
</dbReference>
<evidence type="ECO:0000313" key="3">
    <source>
        <dbReference type="EMBL" id="QQB89338.1"/>
    </source>
</evidence>
<evidence type="ECO:0000256" key="1">
    <source>
        <dbReference type="SAM" id="Phobius"/>
    </source>
</evidence>
<keyword evidence="1" id="KW-0472">Membrane</keyword>
<keyword evidence="5" id="KW-1185">Reference proteome</keyword>
<dbReference type="Proteomes" id="UP000596117">
    <property type="component" value="Chromosome"/>
</dbReference>
<feature type="transmembrane region" description="Helical" evidence="1">
    <location>
        <begin position="43"/>
        <end position="66"/>
    </location>
</feature>
<dbReference type="AlphaFoldDB" id="A0A410NTX2"/>
<reference evidence="2 4" key="1">
    <citation type="submission" date="2019-01" db="EMBL/GenBank/DDBJ databases">
        <title>Brevundimonas diminuta Genome sequencing and assembly.</title>
        <authorList>
            <person name="Chen H."/>
        </authorList>
    </citation>
    <scope>NUCLEOTIDE SEQUENCE [LARGE SCALE GENOMIC DNA]</scope>
    <source>
        <strain evidence="2">ATCC</strain>
        <strain evidence="4">ATCC(B) 19146</strain>
    </source>
</reference>
<proteinExistence type="predicted"/>
<name>A0A410NTX2_BREDI</name>
<dbReference type="KEGG" id="bdm:EQG53_02425"/>
<accession>A0A410NTX2</accession>
<keyword evidence="1" id="KW-0812">Transmembrane</keyword>
<keyword evidence="1" id="KW-1133">Transmembrane helix</keyword>
<evidence type="ECO:0000313" key="5">
    <source>
        <dbReference type="Proteomes" id="UP000596117"/>
    </source>
</evidence>
<dbReference type="Proteomes" id="UP000287388">
    <property type="component" value="Chromosome"/>
</dbReference>
<sequence length="69" mass="7122">MIPAALCFAGLGALAYALTKEGLKASALAGMNFDILRRDRRAAQLMARAFILHGAATAAAMAGFILGRA</sequence>
<dbReference type="EMBL" id="CP035093">
    <property type="protein sequence ID" value="QAT13302.1"/>
    <property type="molecule type" value="Genomic_DNA"/>
</dbReference>
<evidence type="ECO:0000313" key="2">
    <source>
        <dbReference type="EMBL" id="QAT13302.1"/>
    </source>
</evidence>
<gene>
    <name evidence="2" type="ORF">EQG53_02425</name>
    <name evidence="3" type="ORF">I6H83_02525</name>
</gene>
<reference evidence="3 5" key="2">
    <citation type="submission" date="2020-12" db="EMBL/GenBank/DDBJ databases">
        <title>FDA dAtabase for Regulatory Grade micrObial Sequences (FDA-ARGOS): Supporting development and validation of Infectious Disease Dx tests.</title>
        <authorList>
            <person name="Kerrigan L."/>
            <person name="Long C."/>
            <person name="Tallon L."/>
            <person name="Sadzewicz L."/>
            <person name="Zhao X."/>
            <person name="Boylan J."/>
            <person name="Ott S."/>
            <person name="Bowen H."/>
            <person name="Vavikolanu K."/>
            <person name="Mehta A."/>
            <person name="Aluvathingal J."/>
            <person name="Nadendla S."/>
            <person name="Yan Y."/>
            <person name="Sichtig H."/>
        </authorList>
    </citation>
    <scope>NUCLEOTIDE SEQUENCE [LARGE SCALE GENOMIC DNA]</scope>
    <source>
        <strain evidence="3 5">FDAARGOS_1026</strain>
    </source>
</reference>